<feature type="compositionally biased region" description="Basic residues" evidence="1">
    <location>
        <begin position="1"/>
        <end position="10"/>
    </location>
</feature>
<dbReference type="RefSeq" id="WP_066669099.1">
    <property type="nucleotide sequence ID" value="NZ_LYVF01000168.1"/>
</dbReference>
<dbReference type="AlphaFoldDB" id="A0A1B7LDG6"/>
<accession>A0A1B7LDG6</accession>
<keyword evidence="3" id="KW-1185">Reference proteome</keyword>
<evidence type="ECO:0000313" key="2">
    <source>
        <dbReference type="EMBL" id="OAT81091.1"/>
    </source>
</evidence>
<reference evidence="2 3" key="1">
    <citation type="submission" date="2016-04" db="EMBL/GenBank/DDBJ databases">
        <authorList>
            <person name="Evans L.H."/>
            <person name="Alamgir A."/>
            <person name="Owens N."/>
            <person name="Weber N.D."/>
            <person name="Virtaneva K."/>
            <person name="Barbian K."/>
            <person name="Babar A."/>
            <person name="Rosenke K."/>
        </authorList>
    </citation>
    <scope>NUCLEOTIDE SEQUENCE [LARGE SCALE GENOMIC DNA]</scope>
    <source>
        <strain evidence="2 3">LMa1</strain>
    </source>
</reference>
<protein>
    <submittedName>
        <fullName evidence="2">Uncharacterized protein</fullName>
    </submittedName>
</protein>
<organism evidence="2 3">
    <name type="scientific">Desulfotomaculum copahuensis</name>
    <dbReference type="NCBI Taxonomy" id="1838280"/>
    <lineage>
        <taxon>Bacteria</taxon>
        <taxon>Bacillati</taxon>
        <taxon>Bacillota</taxon>
        <taxon>Clostridia</taxon>
        <taxon>Eubacteriales</taxon>
        <taxon>Desulfotomaculaceae</taxon>
        <taxon>Desulfotomaculum</taxon>
    </lineage>
</organism>
<gene>
    <name evidence="2" type="ORF">A6M21_11795</name>
</gene>
<dbReference type="Proteomes" id="UP000078532">
    <property type="component" value="Unassembled WGS sequence"/>
</dbReference>
<evidence type="ECO:0000256" key="1">
    <source>
        <dbReference type="SAM" id="MobiDB-lite"/>
    </source>
</evidence>
<feature type="region of interest" description="Disordered" evidence="1">
    <location>
        <begin position="1"/>
        <end position="23"/>
    </location>
</feature>
<dbReference type="EMBL" id="LYVF01000168">
    <property type="protein sequence ID" value="OAT81091.1"/>
    <property type="molecule type" value="Genomic_DNA"/>
</dbReference>
<feature type="compositionally biased region" description="Basic and acidic residues" evidence="1">
    <location>
        <begin position="11"/>
        <end position="23"/>
    </location>
</feature>
<dbReference type="STRING" id="1838280.A6M21_11795"/>
<comment type="caution">
    <text evidence="2">The sequence shown here is derived from an EMBL/GenBank/DDBJ whole genome shotgun (WGS) entry which is preliminary data.</text>
</comment>
<proteinExistence type="predicted"/>
<sequence length="90" mass="10168">MAAQHKRPGSKAKEERKRRAAEREARKNLKIIVGYPKRGQARDDFNIGRLVVWAEVVNVDQEKKEKRAIPAAANAYVGRKGRARAAQGFK</sequence>
<evidence type="ECO:0000313" key="3">
    <source>
        <dbReference type="Proteomes" id="UP000078532"/>
    </source>
</evidence>
<name>A0A1B7LDG6_9FIRM</name>